<evidence type="ECO:0000313" key="3">
    <source>
        <dbReference type="EMBL" id="KAK7718967.1"/>
    </source>
</evidence>
<organism evidence="3 4">
    <name type="scientific">Diaporthe eres</name>
    <name type="common">Phomopsis oblonga</name>
    <dbReference type="NCBI Taxonomy" id="83184"/>
    <lineage>
        <taxon>Eukaryota</taxon>
        <taxon>Fungi</taxon>
        <taxon>Dikarya</taxon>
        <taxon>Ascomycota</taxon>
        <taxon>Pezizomycotina</taxon>
        <taxon>Sordariomycetes</taxon>
        <taxon>Sordariomycetidae</taxon>
        <taxon>Diaporthales</taxon>
        <taxon>Diaporthaceae</taxon>
        <taxon>Diaporthe</taxon>
        <taxon>Diaporthe eres species complex</taxon>
    </lineage>
</organism>
<name>A0ABR1NX67_DIAER</name>
<feature type="coiled-coil region" evidence="1">
    <location>
        <begin position="256"/>
        <end position="283"/>
    </location>
</feature>
<dbReference type="EMBL" id="JAKNSF020000085">
    <property type="protein sequence ID" value="KAK7718967.1"/>
    <property type="molecule type" value="Genomic_DNA"/>
</dbReference>
<reference evidence="3 4" key="1">
    <citation type="submission" date="2024-02" db="EMBL/GenBank/DDBJ databases">
        <title>De novo assembly and annotation of 12 fungi associated with fruit tree decline syndrome in Ontario, Canada.</title>
        <authorList>
            <person name="Sulman M."/>
            <person name="Ellouze W."/>
            <person name="Ilyukhin E."/>
        </authorList>
    </citation>
    <scope>NUCLEOTIDE SEQUENCE [LARGE SCALE GENOMIC DNA]</scope>
    <source>
        <strain evidence="3 4">M169</strain>
    </source>
</reference>
<dbReference type="Proteomes" id="UP001430848">
    <property type="component" value="Unassembled WGS sequence"/>
</dbReference>
<comment type="caution">
    <text evidence="3">The sequence shown here is derived from an EMBL/GenBank/DDBJ whole genome shotgun (WGS) entry which is preliminary data.</text>
</comment>
<feature type="region of interest" description="Disordered" evidence="2">
    <location>
        <begin position="101"/>
        <end position="148"/>
    </location>
</feature>
<feature type="region of interest" description="Disordered" evidence="2">
    <location>
        <begin position="49"/>
        <end position="85"/>
    </location>
</feature>
<gene>
    <name evidence="3" type="ORF">SLS63_010380</name>
</gene>
<accession>A0ABR1NX67</accession>
<keyword evidence="1" id="KW-0175">Coiled coil</keyword>
<evidence type="ECO:0000256" key="2">
    <source>
        <dbReference type="SAM" id="MobiDB-lite"/>
    </source>
</evidence>
<evidence type="ECO:0000313" key="4">
    <source>
        <dbReference type="Proteomes" id="UP001430848"/>
    </source>
</evidence>
<keyword evidence="4" id="KW-1185">Reference proteome</keyword>
<sequence length="329" mass="36250">MTPPKKQDLDRILRFCATSSKSAPSPPLRSGEVYCLSSFTRRAEQWYKEEAGRQLTQRSREAGAVGKRRQPSRAAKGSFEPGDYVLPDDEVDSLLISAASAQQSVKGSGPTTTAREARLPTPPDDKDDDLDSPRTDPPDPEAQGPEARLSDFRVRLGGAIQAKGQELRAQHNREGGVRHMCTVGGSGWDCVDEEYCGHGLVDRCVRWVPRAKAHLRTRVRFEMEAFFSSCNGINDNTNNSPERLAELKRARAAALRAETMRRIEEIESRLQSATSAAVEAEMLESPTLGRWPAESQGFLREDVGAQRVELAGLAFAVDVCLGEPRVLML</sequence>
<feature type="compositionally biased region" description="Polar residues" evidence="2">
    <location>
        <begin position="105"/>
        <end position="114"/>
    </location>
</feature>
<protein>
    <submittedName>
        <fullName evidence="3">Uncharacterized protein</fullName>
    </submittedName>
</protein>
<evidence type="ECO:0000256" key="1">
    <source>
        <dbReference type="SAM" id="Coils"/>
    </source>
</evidence>
<proteinExistence type="predicted"/>